<dbReference type="EMBL" id="BMCK01000001">
    <property type="protein sequence ID" value="GGD13214.1"/>
    <property type="molecule type" value="Genomic_DNA"/>
</dbReference>
<accession>A0A4P7UIK8</accession>
<keyword evidence="2" id="KW-0456">Lyase</keyword>
<dbReference type="Pfam" id="PF01903">
    <property type="entry name" value="CbiX"/>
    <property type="match status" value="1"/>
</dbReference>
<gene>
    <name evidence="4" type="ORF">E2C04_16240</name>
    <name evidence="3" type="ORF">GCM10007231_10310</name>
</gene>
<evidence type="ECO:0000313" key="6">
    <source>
        <dbReference type="Proteomes" id="UP000630594"/>
    </source>
</evidence>
<evidence type="ECO:0000313" key="5">
    <source>
        <dbReference type="Proteomes" id="UP000297025"/>
    </source>
</evidence>
<reference evidence="6" key="3">
    <citation type="journal article" date="2019" name="Int. J. Syst. Evol. Microbiol.">
        <title>The Global Catalogue of Microorganisms (GCM) 10K type strain sequencing project: providing services to taxonomists for standard genome sequencing and annotation.</title>
        <authorList>
            <consortium name="The Broad Institute Genomics Platform"/>
            <consortium name="The Broad Institute Genome Sequencing Center for Infectious Disease"/>
            <person name="Wu L."/>
            <person name="Ma J."/>
        </authorList>
    </citation>
    <scope>NUCLEOTIDE SEQUENCE [LARGE SCALE GENOMIC DNA]</scope>
    <source>
        <strain evidence="6">CCM 7403</strain>
    </source>
</reference>
<dbReference type="AlphaFoldDB" id="A0A4P7UIK8"/>
<dbReference type="KEGG" id="ndp:E2C04_16240"/>
<evidence type="ECO:0000256" key="1">
    <source>
        <dbReference type="ARBA" id="ARBA00022723"/>
    </source>
</evidence>
<reference evidence="4" key="4">
    <citation type="submission" date="2019-03" db="EMBL/GenBank/DDBJ databases">
        <authorList>
            <person name="Huang Y."/>
        </authorList>
    </citation>
    <scope>NUCLEOTIDE SEQUENCE</scope>
    <source>
        <strain evidence="4">JCM 16608</strain>
    </source>
</reference>
<proteinExistence type="predicted"/>
<dbReference type="EMBL" id="CP038462">
    <property type="protein sequence ID" value="QCC78359.1"/>
    <property type="molecule type" value="Genomic_DNA"/>
</dbReference>
<dbReference type="SUPFAM" id="SSF53800">
    <property type="entry name" value="Chelatase"/>
    <property type="match status" value="1"/>
</dbReference>
<keyword evidence="6" id="KW-1185">Reference proteome</keyword>
<dbReference type="PANTHER" id="PTHR33542:SF5">
    <property type="entry name" value="FERROCHELATASE CHE1"/>
    <property type="match status" value="1"/>
</dbReference>
<reference evidence="3" key="5">
    <citation type="submission" date="2024-05" db="EMBL/GenBank/DDBJ databases">
        <authorList>
            <person name="Sun Q."/>
            <person name="Sedlacek I."/>
        </authorList>
    </citation>
    <scope>NUCLEOTIDE SEQUENCE</scope>
    <source>
        <strain evidence="3">CCM 7403</strain>
    </source>
</reference>
<dbReference type="Proteomes" id="UP000297025">
    <property type="component" value="Chromosome"/>
</dbReference>
<sequence length="231" mass="23680">MDQPDSPSTHQLVTVAHGTRHAPGNEVARELTALAGDLMGVPATTAYVELCEPLLTDVMEAATEPSVVVPLLLSTGFHMSTDIPNAVDRASVPVALAPALGPDPMLARVQVVRLLLAGARPGQDVVMVAAGSRDRAAVADLEQARDHLAAAWAGSVRVAALAGPLPRPVDVVRPGDAVSPYLLAEGFFAGRVRDECYAAGVVAPVLGPHPLIAELVAERARAAVGGAAPVS</sequence>
<dbReference type="CDD" id="cd03416">
    <property type="entry name" value="CbiX_SirB_N"/>
    <property type="match status" value="1"/>
</dbReference>
<dbReference type="OrthoDB" id="7345302at2"/>
<dbReference type="PANTHER" id="PTHR33542">
    <property type="entry name" value="SIROHYDROCHLORIN FERROCHELATASE, CHLOROPLASTIC"/>
    <property type="match status" value="1"/>
</dbReference>
<organism evidence="4 5">
    <name type="scientific">Nocardioides daphniae</name>
    <dbReference type="NCBI Taxonomy" id="402297"/>
    <lineage>
        <taxon>Bacteria</taxon>
        <taxon>Bacillati</taxon>
        <taxon>Actinomycetota</taxon>
        <taxon>Actinomycetes</taxon>
        <taxon>Propionibacteriales</taxon>
        <taxon>Nocardioidaceae</taxon>
        <taxon>Nocardioides</taxon>
    </lineage>
</organism>
<dbReference type="Gene3D" id="3.40.50.1400">
    <property type="match status" value="2"/>
</dbReference>
<reference evidence="4 5" key="1">
    <citation type="journal article" date="2008" name="Int. J. Syst. Evol. Microbiol.">
        <title>Nocardioides daphniae sp. nov., isolated from Daphnia cucullata (Crustacea: Cladocera).</title>
        <authorList>
            <person name="Toth E.M."/>
            <person name="Keki Z."/>
            <person name="Homonnay Z.G."/>
            <person name="Borsodi A.K."/>
            <person name="Marialigeti K."/>
            <person name="Schumann P."/>
        </authorList>
    </citation>
    <scope>NUCLEOTIDE SEQUENCE [LARGE SCALE GENOMIC DNA]</scope>
    <source>
        <strain evidence="4 5">JCM 16608</strain>
    </source>
</reference>
<dbReference type="GO" id="GO:0046872">
    <property type="term" value="F:metal ion binding"/>
    <property type="evidence" value="ECO:0007669"/>
    <property type="project" value="UniProtKB-KW"/>
</dbReference>
<dbReference type="Proteomes" id="UP000630594">
    <property type="component" value="Unassembled WGS sequence"/>
</dbReference>
<dbReference type="InterPro" id="IPR050963">
    <property type="entry name" value="Sirohydro_Cobaltochel/CbiX"/>
</dbReference>
<dbReference type="InterPro" id="IPR002762">
    <property type="entry name" value="CbiX-like"/>
</dbReference>
<dbReference type="GO" id="GO:0016829">
    <property type="term" value="F:lyase activity"/>
    <property type="evidence" value="ECO:0007669"/>
    <property type="project" value="UniProtKB-KW"/>
</dbReference>
<dbReference type="RefSeq" id="WP_135833396.1">
    <property type="nucleotide sequence ID" value="NZ_BMCK01000001.1"/>
</dbReference>
<protein>
    <submittedName>
        <fullName evidence="4">Sirohydrochlorin chelatase</fullName>
    </submittedName>
</protein>
<evidence type="ECO:0000313" key="3">
    <source>
        <dbReference type="EMBL" id="GGD13214.1"/>
    </source>
</evidence>
<keyword evidence="1" id="KW-0479">Metal-binding</keyword>
<evidence type="ECO:0000313" key="4">
    <source>
        <dbReference type="EMBL" id="QCC78359.1"/>
    </source>
</evidence>
<evidence type="ECO:0000256" key="2">
    <source>
        <dbReference type="ARBA" id="ARBA00023239"/>
    </source>
</evidence>
<name>A0A4P7UIK8_9ACTN</name>
<reference evidence="3" key="2">
    <citation type="journal article" date="2014" name="Int. J. Syst. Evol. Microbiol.">
        <title>Complete genome of a new Firmicutes species belonging to the dominant human colonic microbiota ('Ruminococcus bicirculans') reveals two chromosomes and a selective capacity to utilize plant glucans.</title>
        <authorList>
            <consortium name="NISC Comparative Sequencing Program"/>
            <person name="Wegmann U."/>
            <person name="Louis P."/>
            <person name="Goesmann A."/>
            <person name="Henrissat B."/>
            <person name="Duncan S.H."/>
            <person name="Flint H.J."/>
        </authorList>
    </citation>
    <scope>NUCLEOTIDE SEQUENCE</scope>
    <source>
        <strain evidence="3">CCM 7403</strain>
    </source>
</reference>